<dbReference type="InterPro" id="IPR027901">
    <property type="entry name" value="CFAP90"/>
</dbReference>
<reference evidence="1" key="1">
    <citation type="journal article" date="2023" name="IScience">
        <title>Live-bearing cockroach genome reveals convergent evolutionary mechanisms linked to viviparity in insects and beyond.</title>
        <authorList>
            <person name="Fouks B."/>
            <person name="Harrison M.C."/>
            <person name="Mikhailova A.A."/>
            <person name="Marchal E."/>
            <person name="English S."/>
            <person name="Carruthers M."/>
            <person name="Jennings E.C."/>
            <person name="Chiamaka E.L."/>
            <person name="Frigard R.A."/>
            <person name="Pippel M."/>
            <person name="Attardo G.M."/>
            <person name="Benoit J.B."/>
            <person name="Bornberg-Bauer E."/>
            <person name="Tobe S.S."/>
        </authorList>
    </citation>
    <scope>NUCLEOTIDE SEQUENCE</scope>
    <source>
        <strain evidence="1">Stay&amp;Tobe</strain>
    </source>
</reference>
<dbReference type="Pfam" id="PF15074">
    <property type="entry name" value="CFAP90"/>
    <property type="match status" value="1"/>
</dbReference>
<sequence length="92" mass="11126">MAQRKGEWHTPISRLMCLREVNKKLEKCPHLEPLPKKVTFFNNPRNYKKVNMYDVAFNPPPGYNQRMHRDDRQQISIIHENIFQEVRSLTYN</sequence>
<protein>
    <submittedName>
        <fullName evidence="1">Uncharacterized protein</fullName>
    </submittedName>
</protein>
<dbReference type="AlphaFoldDB" id="A0AAD8ECE4"/>
<gene>
    <name evidence="1" type="ORF">L9F63_021015</name>
</gene>
<evidence type="ECO:0000313" key="1">
    <source>
        <dbReference type="EMBL" id="KAJ9584637.1"/>
    </source>
</evidence>
<dbReference type="EMBL" id="JASPKZ010007380">
    <property type="protein sequence ID" value="KAJ9584637.1"/>
    <property type="molecule type" value="Genomic_DNA"/>
</dbReference>
<dbReference type="Proteomes" id="UP001233999">
    <property type="component" value="Unassembled WGS sequence"/>
</dbReference>
<keyword evidence="2" id="KW-1185">Reference proteome</keyword>
<proteinExistence type="predicted"/>
<evidence type="ECO:0000313" key="2">
    <source>
        <dbReference type="Proteomes" id="UP001233999"/>
    </source>
</evidence>
<reference evidence="1" key="2">
    <citation type="submission" date="2023-05" db="EMBL/GenBank/DDBJ databases">
        <authorList>
            <person name="Fouks B."/>
        </authorList>
    </citation>
    <scope>NUCLEOTIDE SEQUENCE</scope>
    <source>
        <strain evidence="1">Stay&amp;Tobe</strain>
        <tissue evidence="1">Testes</tissue>
    </source>
</reference>
<name>A0AAD8ECE4_DIPPU</name>
<accession>A0AAD8ECE4</accession>
<organism evidence="1 2">
    <name type="scientific">Diploptera punctata</name>
    <name type="common">Pacific beetle cockroach</name>
    <dbReference type="NCBI Taxonomy" id="6984"/>
    <lineage>
        <taxon>Eukaryota</taxon>
        <taxon>Metazoa</taxon>
        <taxon>Ecdysozoa</taxon>
        <taxon>Arthropoda</taxon>
        <taxon>Hexapoda</taxon>
        <taxon>Insecta</taxon>
        <taxon>Pterygota</taxon>
        <taxon>Neoptera</taxon>
        <taxon>Polyneoptera</taxon>
        <taxon>Dictyoptera</taxon>
        <taxon>Blattodea</taxon>
        <taxon>Blaberoidea</taxon>
        <taxon>Blaberidae</taxon>
        <taxon>Diplopterinae</taxon>
        <taxon>Diploptera</taxon>
    </lineage>
</organism>
<comment type="caution">
    <text evidence="1">The sequence shown here is derived from an EMBL/GenBank/DDBJ whole genome shotgun (WGS) entry which is preliminary data.</text>
</comment>